<organism evidence="9 10">
    <name type="scientific">Pedobacter roseus</name>
    <dbReference type="NCBI Taxonomy" id="336820"/>
    <lineage>
        <taxon>Bacteria</taxon>
        <taxon>Pseudomonadati</taxon>
        <taxon>Bacteroidota</taxon>
        <taxon>Sphingobacteriia</taxon>
        <taxon>Sphingobacteriales</taxon>
        <taxon>Sphingobacteriaceae</taxon>
        <taxon>Pedobacter</taxon>
    </lineage>
</organism>
<evidence type="ECO:0000256" key="7">
    <source>
        <dbReference type="SAM" id="SignalP"/>
    </source>
</evidence>
<dbReference type="InterPro" id="IPR013780">
    <property type="entry name" value="Glyco_hydro_b"/>
</dbReference>
<dbReference type="Gene3D" id="2.60.40.1180">
    <property type="entry name" value="Golgi alpha-mannosidase II"/>
    <property type="match status" value="1"/>
</dbReference>
<feature type="chain" id="PRO_5028994372" description="non-reducing end alpha-L-arabinofuranosidase" evidence="7">
    <location>
        <begin position="24"/>
        <end position="666"/>
    </location>
</feature>
<dbReference type="GO" id="GO:0046556">
    <property type="term" value="F:alpha-L-arabinofuranosidase activity"/>
    <property type="evidence" value="ECO:0007669"/>
    <property type="project" value="UniProtKB-EC"/>
</dbReference>
<dbReference type="EC" id="3.2.1.55" evidence="3"/>
<reference evidence="9 10" key="1">
    <citation type="submission" date="2020-08" db="EMBL/GenBank/DDBJ databases">
        <title>Genome sequence of Pedobacter roseus KACC 11594T.</title>
        <authorList>
            <person name="Hyun D.-W."/>
            <person name="Bae J.-W."/>
        </authorList>
    </citation>
    <scope>NUCLEOTIDE SEQUENCE [LARGE SCALE GENOMIC DNA]</scope>
    <source>
        <strain evidence="9 10">KACC 11594</strain>
    </source>
</reference>
<dbReference type="InterPro" id="IPR055235">
    <property type="entry name" value="ASD1_cat"/>
</dbReference>
<dbReference type="Pfam" id="PF02018">
    <property type="entry name" value="CBM_4_9"/>
    <property type="match status" value="1"/>
</dbReference>
<dbReference type="Gene3D" id="2.60.120.260">
    <property type="entry name" value="Galactose-binding domain-like"/>
    <property type="match status" value="1"/>
</dbReference>
<evidence type="ECO:0000313" key="10">
    <source>
        <dbReference type="Proteomes" id="UP000515806"/>
    </source>
</evidence>
<keyword evidence="4 7" id="KW-0732">Signal</keyword>
<dbReference type="AlphaFoldDB" id="A0A7G9QB14"/>
<dbReference type="KEGG" id="proe:H9L23_15450"/>
<evidence type="ECO:0000313" key="9">
    <source>
        <dbReference type="EMBL" id="QNN40539.1"/>
    </source>
</evidence>
<dbReference type="Gene3D" id="3.20.20.80">
    <property type="entry name" value="Glycosidases"/>
    <property type="match status" value="1"/>
</dbReference>
<dbReference type="InterPro" id="IPR010720">
    <property type="entry name" value="Alpha-L-AF_C"/>
</dbReference>
<proteinExistence type="inferred from homology"/>
<sequence length="666" mass="74533">MKLNALKKSVLNACFASSLSFTAIPLLLQAQSPKVVKIKLDQSVARVQPNMWGVFFEDINFGADGGIYAELIKNRSFEFTKPLMGWSIQRKKANEGEILVVNRKEVNTANPRYLQVNNENGPFGITNEGFKGIGVKKGLRYDFSVMYRQKSPGVTLHLQLLSANNKVIGEGNLVPEQSGGSWKKQSASFTATETDPKAKFAIIFEGKGQIDLDMISLFPGDTWKGRKQGLRADMVQLLADMKPGFIRFPGGCIVEGTDLANRYQWKKTIGPIENRQLIINRWNTEFAYRSAPDYYQSFGLGFFEYFQLAEDIGSDALPILNCGMACQFNTGEVAALDELDPYVQDALDLIEFANGDVNTKWGKMRADLGHPKPFNLKMMGIGNENWGPQYLERLAIFTKAIKAKYPDFKLINSSGTDPEGDRFNLLNTSLRENKADFIDEHYYRPADWFLKNAGRYDNYPRNESKVFVGEYAVHADKNFVGSNRNNWQSALASAALMTGLERNADVVQMASYAPLFAHIDAWQWAPDMIWVDNLNIYGTPDYYVQKLFATNKGTDVVSITLDDKNIIGQDGLYASSVLDKNKKELIIKIANNTDKSQSIDFELDGKTKLKSSGTVEELADSNLNQVNSFDNPQALSPKVSAINVKGKKLNTSLKPYSFSVIKIPFN</sequence>
<evidence type="ECO:0000256" key="3">
    <source>
        <dbReference type="ARBA" id="ARBA00012670"/>
    </source>
</evidence>
<evidence type="ECO:0000256" key="6">
    <source>
        <dbReference type="ARBA" id="ARBA00023180"/>
    </source>
</evidence>
<keyword evidence="6" id="KW-0325">Glycoprotein</keyword>
<feature type="signal peptide" evidence="7">
    <location>
        <begin position="1"/>
        <end position="23"/>
    </location>
</feature>
<dbReference type="SUPFAM" id="SSF51445">
    <property type="entry name" value="(Trans)glycosidases"/>
    <property type="match status" value="1"/>
</dbReference>
<dbReference type="PANTHER" id="PTHR31776:SF0">
    <property type="entry name" value="ALPHA-L-ARABINOFURANOSIDASE 1"/>
    <property type="match status" value="1"/>
</dbReference>
<evidence type="ECO:0000256" key="4">
    <source>
        <dbReference type="ARBA" id="ARBA00022729"/>
    </source>
</evidence>
<dbReference type="InterPro" id="IPR003305">
    <property type="entry name" value="CenC_carb-bd"/>
</dbReference>
<dbReference type="Pfam" id="PF22848">
    <property type="entry name" value="ASD1_dom"/>
    <property type="match status" value="1"/>
</dbReference>
<evidence type="ECO:0000256" key="1">
    <source>
        <dbReference type="ARBA" id="ARBA00001462"/>
    </source>
</evidence>
<dbReference type="InterPro" id="IPR051563">
    <property type="entry name" value="Glycosyl_Hydrolase_51"/>
</dbReference>
<evidence type="ECO:0000259" key="8">
    <source>
        <dbReference type="SMART" id="SM00813"/>
    </source>
</evidence>
<accession>A0A7G9QB14</accession>
<gene>
    <name evidence="9" type="ORF">H9L23_15450</name>
</gene>
<evidence type="ECO:0000256" key="5">
    <source>
        <dbReference type="ARBA" id="ARBA00022801"/>
    </source>
</evidence>
<keyword evidence="10" id="KW-1185">Reference proteome</keyword>
<dbReference type="InterPro" id="IPR017853">
    <property type="entry name" value="GH"/>
</dbReference>
<dbReference type="Proteomes" id="UP000515806">
    <property type="component" value="Chromosome"/>
</dbReference>
<protein>
    <recommendedName>
        <fullName evidence="3">non-reducing end alpha-L-arabinofuranosidase</fullName>
        <ecNumber evidence="3">3.2.1.55</ecNumber>
    </recommendedName>
</protein>
<keyword evidence="5" id="KW-0378">Hydrolase</keyword>
<dbReference type="SUPFAM" id="SSF51011">
    <property type="entry name" value="Glycosyl hydrolase domain"/>
    <property type="match status" value="1"/>
</dbReference>
<dbReference type="EMBL" id="CP060723">
    <property type="protein sequence ID" value="QNN40539.1"/>
    <property type="molecule type" value="Genomic_DNA"/>
</dbReference>
<dbReference type="Pfam" id="PF06964">
    <property type="entry name" value="Alpha-L-AF_C"/>
    <property type="match status" value="1"/>
</dbReference>
<feature type="domain" description="Alpha-L-arabinofuranosidase C-terminal" evidence="8">
    <location>
        <begin position="469"/>
        <end position="657"/>
    </location>
</feature>
<dbReference type="GO" id="GO:0046373">
    <property type="term" value="P:L-arabinose metabolic process"/>
    <property type="evidence" value="ECO:0007669"/>
    <property type="project" value="InterPro"/>
</dbReference>
<dbReference type="PANTHER" id="PTHR31776">
    <property type="entry name" value="ALPHA-L-ARABINOFURANOSIDASE 1"/>
    <property type="match status" value="1"/>
</dbReference>
<comment type="catalytic activity">
    <reaction evidence="1">
        <text>Hydrolysis of terminal non-reducing alpha-L-arabinofuranoside residues in alpha-L-arabinosides.</text>
        <dbReference type="EC" id="3.2.1.55"/>
    </reaction>
</comment>
<dbReference type="RefSeq" id="WP_187591261.1">
    <property type="nucleotide sequence ID" value="NZ_CP060723.1"/>
</dbReference>
<comment type="similarity">
    <text evidence="2">Belongs to the glycosyl hydrolase 51 family.</text>
</comment>
<dbReference type="SMART" id="SM00813">
    <property type="entry name" value="Alpha-L-AF_C"/>
    <property type="match status" value="1"/>
</dbReference>
<evidence type="ECO:0000256" key="2">
    <source>
        <dbReference type="ARBA" id="ARBA00007186"/>
    </source>
</evidence>
<name>A0A7G9QB14_9SPHI</name>